<protein>
    <submittedName>
        <fullName evidence="2">Ethanolamine utilization flavoprotein</fullName>
    </submittedName>
</protein>
<dbReference type="Gene3D" id="3.40.50.1950">
    <property type="entry name" value="Flavin prenyltransferase-like"/>
    <property type="match status" value="1"/>
</dbReference>
<dbReference type="AlphaFoldDB" id="Q0PIB9"/>
<dbReference type="EMBL" id="DQ831236">
    <property type="protein sequence ID" value="ABH04898.1"/>
    <property type="molecule type" value="Genomic_DNA"/>
</dbReference>
<dbReference type="Pfam" id="PF02441">
    <property type="entry name" value="Flavoprotein"/>
    <property type="match status" value="1"/>
</dbReference>
<dbReference type="InterPro" id="IPR003382">
    <property type="entry name" value="Flavoprotein"/>
</dbReference>
<proteinExistence type="predicted"/>
<feature type="domain" description="Flavoprotein" evidence="1">
    <location>
        <begin position="43"/>
        <end position="177"/>
    </location>
</feature>
<sequence length="271" mass="29345">MKGGGAMDDNLVRLVTAEVMRRLNQAGIGNEPPTRPRFRVMAIFTGGSIGLEEGLQSLQELEQRSCEMTIVLSHAAEQIVGVKRIKERLGADVEIITPSDPYPGKLLRQADLVMVPVLTQNTMAKLAHTLSDTLPTTLVFQALMLGKPVIAAQNAADPKDCWRTGAAMDKAPIVLVRAFQENLQRVRDYGVQLVDVNRLASEAGQMLDLQLSSDSDRAPAKTAVKKGLVTAEMIRSVALNGGRTFNASTNDVITPLARDIARDFGVEIITS</sequence>
<organism evidence="2">
    <name type="scientific">Heliobacterium mobile</name>
    <name type="common">Heliobacillus mobilis</name>
    <dbReference type="NCBI Taxonomy" id="28064"/>
    <lineage>
        <taxon>Bacteria</taxon>
        <taxon>Bacillati</taxon>
        <taxon>Bacillota</taxon>
        <taxon>Clostridia</taxon>
        <taxon>Eubacteriales</taxon>
        <taxon>Heliobacteriaceae</taxon>
        <taxon>Heliobacterium</taxon>
    </lineage>
</organism>
<reference evidence="2" key="1">
    <citation type="journal article" date="2006" name="Proc. Natl. Acad. Sci. U.S.A.">
        <title>The cyanobacterial genome core and the origin of photosynthesis.</title>
        <authorList>
            <person name="Mulkidjanian A.Y."/>
            <person name="Koonin E.V."/>
            <person name="Makarova K.S."/>
            <person name="Mekhedov S.L."/>
            <person name="Sorokin A."/>
            <person name="Wolf Y.I."/>
            <person name="Dufresne A."/>
            <person name="Partensky F."/>
            <person name="Burd H."/>
            <person name="Kaznadzey D."/>
            <person name="Haselkorn R."/>
            <person name="Galperin M.Y."/>
        </authorList>
    </citation>
    <scope>NUCLEOTIDE SEQUENCE</scope>
</reference>
<dbReference type="InterPro" id="IPR036551">
    <property type="entry name" value="Flavin_trans-like"/>
</dbReference>
<dbReference type="SUPFAM" id="SSF52507">
    <property type="entry name" value="Homo-oligomeric flavin-containing Cys decarboxylases, HFCD"/>
    <property type="match status" value="1"/>
</dbReference>
<evidence type="ECO:0000259" key="1">
    <source>
        <dbReference type="Pfam" id="PF02441"/>
    </source>
</evidence>
<accession>Q0PIB9</accession>
<dbReference type="GO" id="GO:0003824">
    <property type="term" value="F:catalytic activity"/>
    <property type="evidence" value="ECO:0007669"/>
    <property type="project" value="InterPro"/>
</dbReference>
<name>Q0PIB9_HELMO</name>
<evidence type="ECO:0000313" key="2">
    <source>
        <dbReference type="EMBL" id="ABH04898.1"/>
    </source>
</evidence>